<name>A0A226EXI2_FOLCA</name>
<accession>A0A226EXI2</accession>
<gene>
    <name evidence="2" type="ORF">Fcan01_01259</name>
</gene>
<keyword evidence="3" id="KW-1185">Reference proteome</keyword>
<evidence type="ECO:0000313" key="2">
    <source>
        <dbReference type="EMBL" id="OXA61867.1"/>
    </source>
</evidence>
<sequence>MSGDMEKDASRNINLVYSTHDKHQEKENELIGAAQTVDEDDGSRGDNNNNLAFHTGCDKFHPDALSPKHQGHKPLGKSKSARDAKCRISAIIPSSVSSCLENDNISHSATRRTLSTPSSELVKIAQVFFYDKEFFSCADFISFYVLAVVLARQPLICSNNRQIYIDKSGTEHGT</sequence>
<evidence type="ECO:0000313" key="3">
    <source>
        <dbReference type="Proteomes" id="UP000198287"/>
    </source>
</evidence>
<organism evidence="2 3">
    <name type="scientific">Folsomia candida</name>
    <name type="common">Springtail</name>
    <dbReference type="NCBI Taxonomy" id="158441"/>
    <lineage>
        <taxon>Eukaryota</taxon>
        <taxon>Metazoa</taxon>
        <taxon>Ecdysozoa</taxon>
        <taxon>Arthropoda</taxon>
        <taxon>Hexapoda</taxon>
        <taxon>Collembola</taxon>
        <taxon>Entomobryomorpha</taxon>
        <taxon>Isotomoidea</taxon>
        <taxon>Isotomidae</taxon>
        <taxon>Proisotominae</taxon>
        <taxon>Folsomia</taxon>
    </lineage>
</organism>
<feature type="compositionally biased region" description="Basic and acidic residues" evidence="1">
    <location>
        <begin position="19"/>
        <end position="29"/>
    </location>
</feature>
<proteinExistence type="predicted"/>
<feature type="compositionally biased region" description="Basic and acidic residues" evidence="1">
    <location>
        <begin position="1"/>
        <end position="10"/>
    </location>
</feature>
<dbReference type="EMBL" id="LNIX01000001">
    <property type="protein sequence ID" value="OXA61867.1"/>
    <property type="molecule type" value="Genomic_DNA"/>
</dbReference>
<protein>
    <submittedName>
        <fullName evidence="2">Uncharacterized protein</fullName>
    </submittedName>
</protein>
<dbReference type="AlphaFoldDB" id="A0A226EXI2"/>
<comment type="caution">
    <text evidence="2">The sequence shown here is derived from an EMBL/GenBank/DDBJ whole genome shotgun (WGS) entry which is preliminary data.</text>
</comment>
<evidence type="ECO:0000256" key="1">
    <source>
        <dbReference type="SAM" id="MobiDB-lite"/>
    </source>
</evidence>
<reference evidence="2 3" key="1">
    <citation type="submission" date="2015-12" db="EMBL/GenBank/DDBJ databases">
        <title>The genome of Folsomia candida.</title>
        <authorList>
            <person name="Faddeeva A."/>
            <person name="Derks M.F."/>
            <person name="Anvar Y."/>
            <person name="Smit S."/>
            <person name="Van Straalen N."/>
            <person name="Roelofs D."/>
        </authorList>
    </citation>
    <scope>NUCLEOTIDE SEQUENCE [LARGE SCALE GENOMIC DNA]</scope>
    <source>
        <strain evidence="2 3">VU population</strain>
        <tissue evidence="2">Whole body</tissue>
    </source>
</reference>
<dbReference type="Proteomes" id="UP000198287">
    <property type="component" value="Unassembled WGS sequence"/>
</dbReference>
<feature type="region of interest" description="Disordered" evidence="1">
    <location>
        <begin position="1"/>
        <end position="48"/>
    </location>
</feature>